<dbReference type="CDD" id="cd14014">
    <property type="entry name" value="STKc_PknB_like"/>
    <property type="match status" value="1"/>
</dbReference>
<dbReference type="PROSITE" id="PS00108">
    <property type="entry name" value="PROTEIN_KINASE_ST"/>
    <property type="match status" value="1"/>
</dbReference>
<keyword evidence="7" id="KW-0723">Serine/threonine-protein kinase</keyword>
<dbReference type="InterPro" id="IPR011009">
    <property type="entry name" value="Kinase-like_dom_sf"/>
</dbReference>
<evidence type="ECO:0000256" key="5">
    <source>
        <dbReference type="SAM" id="MobiDB-lite"/>
    </source>
</evidence>
<evidence type="ECO:0000313" key="7">
    <source>
        <dbReference type="EMBL" id="GAT68529.1"/>
    </source>
</evidence>
<keyword evidence="4" id="KW-0067">ATP-binding</keyword>
<evidence type="ECO:0000313" key="8">
    <source>
        <dbReference type="Proteomes" id="UP000077701"/>
    </source>
</evidence>
<dbReference type="PANTHER" id="PTHR43289:SF34">
    <property type="entry name" value="SERINE_THREONINE-PROTEIN KINASE YBDM-RELATED"/>
    <property type="match status" value="1"/>
</dbReference>
<dbReference type="STRING" id="161355.PS9374_04194"/>
<dbReference type="GO" id="GO:0004674">
    <property type="term" value="F:protein serine/threonine kinase activity"/>
    <property type="evidence" value="ECO:0007669"/>
    <property type="project" value="UniProtKB-KW"/>
</dbReference>
<evidence type="ECO:0000256" key="4">
    <source>
        <dbReference type="ARBA" id="ARBA00022840"/>
    </source>
</evidence>
<reference evidence="8" key="2">
    <citation type="submission" date="2016-04" db="EMBL/GenBank/DDBJ databases">
        <title>Planomonospora sphaerica JCM9374 whole genome shotgun sequence.</title>
        <authorList>
            <person name="Suzuki T."/>
            <person name="Dohra H."/>
            <person name="Kodani S."/>
        </authorList>
    </citation>
    <scope>NUCLEOTIDE SEQUENCE [LARGE SCALE GENOMIC DNA]</scope>
    <source>
        <strain evidence="8">JCM 9374</strain>
    </source>
</reference>
<dbReference type="RefSeq" id="WP_068899149.1">
    <property type="nucleotide sequence ID" value="NZ_BDCX01000010.1"/>
</dbReference>
<dbReference type="Gene3D" id="3.30.200.20">
    <property type="entry name" value="Phosphorylase Kinase, domain 1"/>
    <property type="match status" value="1"/>
</dbReference>
<evidence type="ECO:0000259" key="6">
    <source>
        <dbReference type="PROSITE" id="PS50011"/>
    </source>
</evidence>
<keyword evidence="2" id="KW-0547">Nucleotide-binding</keyword>
<dbReference type="InterPro" id="IPR008271">
    <property type="entry name" value="Ser/Thr_kinase_AS"/>
</dbReference>
<dbReference type="PANTHER" id="PTHR43289">
    <property type="entry name" value="MITOGEN-ACTIVATED PROTEIN KINASE KINASE KINASE 20-RELATED"/>
    <property type="match status" value="1"/>
</dbReference>
<dbReference type="InterPro" id="IPR000719">
    <property type="entry name" value="Prot_kinase_dom"/>
</dbReference>
<feature type="domain" description="Protein kinase" evidence="6">
    <location>
        <begin position="17"/>
        <end position="268"/>
    </location>
</feature>
<evidence type="ECO:0000256" key="1">
    <source>
        <dbReference type="ARBA" id="ARBA00022679"/>
    </source>
</evidence>
<accession>A0A171DHL4</accession>
<name>A0A171DHL4_9ACTN</name>
<dbReference type="SUPFAM" id="SSF82171">
    <property type="entry name" value="DPP6 N-terminal domain-like"/>
    <property type="match status" value="1"/>
</dbReference>
<reference evidence="7 8" key="1">
    <citation type="journal article" date="2016" name="Genome Announc.">
        <title>Draft Genome Sequence of Planomonospora sphaerica JCM9374, a Rare Actinomycete.</title>
        <authorList>
            <person name="Dohra H."/>
            <person name="Suzuki T."/>
            <person name="Inoue Y."/>
            <person name="Kodani S."/>
        </authorList>
    </citation>
    <scope>NUCLEOTIDE SEQUENCE [LARGE SCALE GENOMIC DNA]</scope>
    <source>
        <strain evidence="7 8">JCM 9374</strain>
    </source>
</reference>
<feature type="region of interest" description="Disordered" evidence="5">
    <location>
        <begin position="322"/>
        <end position="363"/>
    </location>
</feature>
<protein>
    <submittedName>
        <fullName evidence="7">Serine/threonine protein kinase-like protein</fullName>
    </submittedName>
</protein>
<evidence type="ECO:0000256" key="2">
    <source>
        <dbReference type="ARBA" id="ARBA00022741"/>
    </source>
</evidence>
<feature type="region of interest" description="Disordered" evidence="5">
    <location>
        <begin position="269"/>
        <end position="293"/>
    </location>
</feature>
<dbReference type="Pfam" id="PF00069">
    <property type="entry name" value="Pkinase"/>
    <property type="match status" value="1"/>
</dbReference>
<dbReference type="GO" id="GO:0005524">
    <property type="term" value="F:ATP binding"/>
    <property type="evidence" value="ECO:0007669"/>
    <property type="project" value="UniProtKB-KW"/>
</dbReference>
<dbReference type="PROSITE" id="PS50011">
    <property type="entry name" value="PROTEIN_KINASE_DOM"/>
    <property type="match status" value="1"/>
</dbReference>
<sequence>MAAGPLLTGDPERIGAHRLVGRLGTGGQGVVYLAETASGEKVAVKLLRSGADEDSSAAFGREIELVLRVKDFCTARVLEHGEFGGAPYLVSEYVDGPSLAQAISGRGPLRGAELRRLATGMLTALAAIHRAGVVHRDLKPANVLLGRDGPRVIDFGIARAADAADTVTGRLVGTPPYMAPEQFSGVRAGPASDMFAWAATVTCAATGAPPFGTGPVPVTVHRILSAEPDLGELDGELRDLVLQCLSKDPAARPTATAALLRLLGHAEASRRLPAERPGPATPPDAGGTRPVPRTRNRRRIAAAVAAAALVPVCWAAVHLARTADGPPRGDPATARRTAGGPARPGATGPTGRGRAGGTMAPASTATVRIPGTEVFLHEDPGDSWHVASYQSYREDRTWGPSYLRARGGTSFERIGGLQEVVVSSTGAHAVVSPHVKTDLGTFDQVRILDRATGKEITVQTAERPTQTRYPRWSPDGARVLLTAFRTEGQVRMGRSEGFVIVDAAAGSARIVRVADDNDGPHPYAWGPDGTTVIQRAPGGAVRVRNLDGTLVRTLSAVGEATGDDVAVSPLGPVVTTVCPGEPGRICLWDYTTGARRAAVRLPGGAVFGGWLGGRNLLATKTRRGTGEVVMLGLDGAVVRVLARGPAAELRRTALSFASV</sequence>
<keyword evidence="8" id="KW-1185">Reference proteome</keyword>
<dbReference type="InterPro" id="IPR011042">
    <property type="entry name" value="6-blade_b-propeller_TolB-like"/>
</dbReference>
<dbReference type="AlphaFoldDB" id="A0A171DHL4"/>
<dbReference type="Proteomes" id="UP000077701">
    <property type="component" value="Unassembled WGS sequence"/>
</dbReference>
<dbReference type="SUPFAM" id="SSF56112">
    <property type="entry name" value="Protein kinase-like (PK-like)"/>
    <property type="match status" value="1"/>
</dbReference>
<keyword evidence="1" id="KW-0808">Transferase</keyword>
<feature type="compositionally biased region" description="Low complexity" evidence="5">
    <location>
        <begin position="331"/>
        <end position="347"/>
    </location>
</feature>
<gene>
    <name evidence="7" type="ORF">PS9374_04194</name>
</gene>
<dbReference type="Gene3D" id="2.120.10.30">
    <property type="entry name" value="TolB, C-terminal domain"/>
    <property type="match status" value="1"/>
</dbReference>
<dbReference type="SMART" id="SM00220">
    <property type="entry name" value="S_TKc"/>
    <property type="match status" value="1"/>
</dbReference>
<organism evidence="7 8">
    <name type="scientific">Planomonospora sphaerica</name>
    <dbReference type="NCBI Taxonomy" id="161355"/>
    <lineage>
        <taxon>Bacteria</taxon>
        <taxon>Bacillati</taxon>
        <taxon>Actinomycetota</taxon>
        <taxon>Actinomycetes</taxon>
        <taxon>Streptosporangiales</taxon>
        <taxon>Streptosporangiaceae</taxon>
        <taxon>Planomonospora</taxon>
    </lineage>
</organism>
<dbReference type="Gene3D" id="1.10.510.10">
    <property type="entry name" value="Transferase(Phosphotransferase) domain 1"/>
    <property type="match status" value="1"/>
</dbReference>
<dbReference type="EMBL" id="BDCX01000010">
    <property type="protein sequence ID" value="GAT68529.1"/>
    <property type="molecule type" value="Genomic_DNA"/>
</dbReference>
<comment type="caution">
    <text evidence="7">The sequence shown here is derived from an EMBL/GenBank/DDBJ whole genome shotgun (WGS) entry which is preliminary data.</text>
</comment>
<dbReference type="OrthoDB" id="3496652at2"/>
<evidence type="ECO:0000256" key="3">
    <source>
        <dbReference type="ARBA" id="ARBA00022777"/>
    </source>
</evidence>
<proteinExistence type="predicted"/>
<keyword evidence="3 7" id="KW-0418">Kinase</keyword>